<feature type="domain" description="EcxA zinc-binding" evidence="2">
    <location>
        <begin position="395"/>
        <end position="706"/>
    </location>
</feature>
<evidence type="ECO:0000259" key="3">
    <source>
        <dbReference type="Pfam" id="PF17148"/>
    </source>
</evidence>
<dbReference type="InterPro" id="IPR034032">
    <property type="entry name" value="Zn_MMP-like_bac"/>
</dbReference>
<keyword evidence="5" id="KW-0482">Metalloprotease</keyword>
<protein>
    <submittedName>
        <fullName evidence="5">Zinc-dependent metalloprotease</fullName>
    </submittedName>
</protein>
<feature type="signal peptide" evidence="1">
    <location>
        <begin position="1"/>
        <end position="21"/>
    </location>
</feature>
<keyword evidence="6" id="KW-1185">Reference proteome</keyword>
<dbReference type="PANTHER" id="PTHR38478">
    <property type="entry name" value="PEPTIDASE M1A AND M12B"/>
    <property type="match status" value="1"/>
</dbReference>
<accession>A0ABV6FPP4</accession>
<dbReference type="Pfam" id="PF17148">
    <property type="entry name" value="DUF5117"/>
    <property type="match status" value="1"/>
</dbReference>
<feature type="domain" description="DUF5117" evidence="3">
    <location>
        <begin position="78"/>
        <end position="270"/>
    </location>
</feature>
<evidence type="ECO:0000313" key="6">
    <source>
        <dbReference type="Proteomes" id="UP001589797"/>
    </source>
</evidence>
<dbReference type="InterPro" id="IPR033413">
    <property type="entry name" value="DUF5117"/>
</dbReference>
<dbReference type="RefSeq" id="WP_382386269.1">
    <property type="nucleotide sequence ID" value="NZ_JBHLWI010000007.1"/>
</dbReference>
<name>A0ABV6FPP4_9BACT</name>
<dbReference type="SUPFAM" id="SSF55486">
    <property type="entry name" value="Metalloproteases ('zincins'), catalytic domain"/>
    <property type="match status" value="1"/>
</dbReference>
<reference evidence="5 6" key="1">
    <citation type="submission" date="2024-09" db="EMBL/GenBank/DDBJ databases">
        <authorList>
            <person name="Sun Q."/>
            <person name="Mori K."/>
        </authorList>
    </citation>
    <scope>NUCLEOTIDE SEQUENCE [LARGE SCALE GENOMIC DNA]</scope>
    <source>
        <strain evidence="5 6">CCM 7650</strain>
    </source>
</reference>
<evidence type="ECO:0000256" key="1">
    <source>
        <dbReference type="SAM" id="SignalP"/>
    </source>
</evidence>
<dbReference type="Pfam" id="PF17162">
    <property type="entry name" value="DUF5118"/>
    <property type="match status" value="1"/>
</dbReference>
<keyword evidence="5" id="KW-0378">Hydrolase</keyword>
<feature type="chain" id="PRO_5047341471" evidence="1">
    <location>
        <begin position="22"/>
        <end position="823"/>
    </location>
</feature>
<evidence type="ECO:0000259" key="2">
    <source>
        <dbReference type="Pfam" id="PF16313"/>
    </source>
</evidence>
<dbReference type="InterPro" id="IPR033428">
    <property type="entry name" value="DUF5118"/>
</dbReference>
<gene>
    <name evidence="5" type="ORF">ACFFIP_03980</name>
</gene>
<dbReference type="InterPro" id="IPR024079">
    <property type="entry name" value="MetalloPept_cat_dom_sf"/>
</dbReference>
<dbReference type="Pfam" id="PF16313">
    <property type="entry name" value="DUF4953"/>
    <property type="match status" value="1"/>
</dbReference>
<dbReference type="InterPro" id="IPR032534">
    <property type="entry name" value="EcxA_zinc-bd"/>
</dbReference>
<keyword evidence="1" id="KW-0732">Signal</keyword>
<dbReference type="EMBL" id="JBHLWI010000007">
    <property type="protein sequence ID" value="MFC0261828.1"/>
    <property type="molecule type" value="Genomic_DNA"/>
</dbReference>
<sequence length="823" mass="93092">MKKQLSLIILLFGTISFPLFAQTIDKGKLSKKEGFFTFYLDEDKGKIYLEVDKTDFEFLYVNSMPAGVGSNDIGLDRGQLGRTRIVEFRKAGNKLLLVHKNYDFRAYSDNPLEVKAVKDAFAESVIWGFEISQTENEKYLVDATSFYLQDAHMVAEKLGNSRQGSYKVDLSRSSIYYPMTKNFPKNTEVEAIITVTGNATGGYIRSVTPSPEAITVRQRHSFIELPDDGYQPREFDPRAGYFHISYMDFTSQIGEPMVKKFISRHRLEKKDPSAAVSEPVKPIVYYLDRGTPEPVRTALIEGGNWWAEAFEAAGFKNAYRVELAPEDMDPMDVRYNVIQWVHRSTRGWSYGSSVRDPRTGEIIKGHVTLGSLRVRQDFLIAQGLLQPFEDGKPENPKMLEMALARLRQLSAHEIGHTIGLAHAYASSPTNRASVMDYPYPVIKMDDNGNIDLSDAYDNKIGDWDKWAITYGYATIPEGENEKKYLNRILEDTYSAGHTFISDVDSRHPSGSHPHAHLWDNGASASQELTRLMTIRRNKMNSFGLNSIEEGQPEALMEEVFVPLYLMHRYQIEATAKILGGLDYTYKIKGDNQRIQSRLDATEQNRALNSLLSAIHPKALAVPDHVLDRLPPRPMGYSRNRETFPSRNGLNFDPLSPAENVVDLVFGFLFEAGRANRLHQQALFERNLPSFTNVLDKTVDAVFGENSNETYEGEIKRMTQSKLVDHMIALANHPQASSSVKAEVRRKLKDFLFDNPSRNEFRSRTLASNPSGLKNTLKNNFDQYLADKIIAFLDLPEKLSIPVELSVPEGAPIGSEDLSCDFDY</sequence>
<proteinExistence type="predicted"/>
<feature type="domain" description="DUF5118" evidence="4">
    <location>
        <begin position="26"/>
        <end position="66"/>
    </location>
</feature>
<keyword evidence="5" id="KW-0645">Protease</keyword>
<dbReference type="Gene3D" id="3.40.390.10">
    <property type="entry name" value="Collagenase (Catalytic Domain)"/>
    <property type="match status" value="1"/>
</dbReference>
<dbReference type="Proteomes" id="UP001589797">
    <property type="component" value="Unassembled WGS sequence"/>
</dbReference>
<dbReference type="CDD" id="cd04276">
    <property type="entry name" value="ZnMc_MMP_like_2"/>
    <property type="match status" value="1"/>
</dbReference>
<evidence type="ECO:0000259" key="4">
    <source>
        <dbReference type="Pfam" id="PF17162"/>
    </source>
</evidence>
<dbReference type="GO" id="GO:0008237">
    <property type="term" value="F:metallopeptidase activity"/>
    <property type="evidence" value="ECO:0007669"/>
    <property type="project" value="UniProtKB-KW"/>
</dbReference>
<evidence type="ECO:0000313" key="5">
    <source>
        <dbReference type="EMBL" id="MFC0261828.1"/>
    </source>
</evidence>
<comment type="caution">
    <text evidence="5">The sequence shown here is derived from an EMBL/GenBank/DDBJ whole genome shotgun (WGS) entry which is preliminary data.</text>
</comment>
<dbReference type="PANTHER" id="PTHR38478:SF1">
    <property type="entry name" value="ZINC DEPENDENT METALLOPROTEASE DOMAIN LIPOPROTEIN"/>
    <property type="match status" value="1"/>
</dbReference>
<organism evidence="5 6">
    <name type="scientific">Fontibacter flavus</name>
    <dbReference type="NCBI Taxonomy" id="654838"/>
    <lineage>
        <taxon>Bacteria</taxon>
        <taxon>Pseudomonadati</taxon>
        <taxon>Bacteroidota</taxon>
        <taxon>Cytophagia</taxon>
        <taxon>Cytophagales</taxon>
        <taxon>Cyclobacteriaceae</taxon>
        <taxon>Fontibacter</taxon>
    </lineage>
</organism>